<accession>A0A9P8IIA2</accession>
<dbReference type="GO" id="GO:0003723">
    <property type="term" value="F:RNA binding"/>
    <property type="evidence" value="ECO:0007669"/>
    <property type="project" value="TreeGrafter"/>
</dbReference>
<name>A0A9P8IIA2_9PEZI</name>
<keyword evidence="7" id="KW-1185">Reference proteome</keyword>
<evidence type="ECO:0000259" key="5">
    <source>
        <dbReference type="Pfam" id="PF07717"/>
    </source>
</evidence>
<feature type="domain" description="DEAD-box helicase OB fold" evidence="5">
    <location>
        <begin position="136"/>
        <end position="223"/>
    </location>
</feature>
<keyword evidence="4" id="KW-0067">ATP-binding</keyword>
<dbReference type="PANTHER" id="PTHR18934:SF99">
    <property type="entry name" value="ATP-DEPENDENT RNA HELICASE DHX37-RELATED"/>
    <property type="match status" value="1"/>
</dbReference>
<comment type="caution">
    <text evidence="6">The sequence shown here is derived from an EMBL/GenBank/DDBJ whole genome shotgun (WGS) entry which is preliminary data.</text>
</comment>
<dbReference type="InterPro" id="IPR011709">
    <property type="entry name" value="DEAD-box_helicase_OB_fold"/>
</dbReference>
<dbReference type="Pfam" id="PF07717">
    <property type="entry name" value="OB_NTP_bind"/>
    <property type="match status" value="1"/>
</dbReference>
<evidence type="ECO:0000313" key="7">
    <source>
        <dbReference type="Proteomes" id="UP000750711"/>
    </source>
</evidence>
<dbReference type="AlphaFoldDB" id="A0A9P8IIA2"/>
<evidence type="ECO:0000256" key="3">
    <source>
        <dbReference type="ARBA" id="ARBA00022806"/>
    </source>
</evidence>
<dbReference type="PANTHER" id="PTHR18934">
    <property type="entry name" value="ATP-DEPENDENT RNA HELICASE"/>
    <property type="match status" value="1"/>
</dbReference>
<evidence type="ECO:0000256" key="1">
    <source>
        <dbReference type="ARBA" id="ARBA00022741"/>
    </source>
</evidence>
<dbReference type="GO" id="GO:0004386">
    <property type="term" value="F:helicase activity"/>
    <property type="evidence" value="ECO:0007669"/>
    <property type="project" value="UniProtKB-KW"/>
</dbReference>
<dbReference type="Pfam" id="PF21010">
    <property type="entry name" value="HA2_C"/>
    <property type="match status" value="1"/>
</dbReference>
<evidence type="ECO:0000256" key="4">
    <source>
        <dbReference type="ARBA" id="ARBA00022840"/>
    </source>
</evidence>
<evidence type="ECO:0000313" key="6">
    <source>
        <dbReference type="EMBL" id="KAH0547497.1"/>
    </source>
</evidence>
<evidence type="ECO:0000256" key="2">
    <source>
        <dbReference type="ARBA" id="ARBA00022801"/>
    </source>
</evidence>
<sequence length="261" mass="29039">MIVLSVIFRCLDPILILGAASNERSIFLSPLERRKEANEARLAFTQGSGSDHIALINAFREMRYIRASRGEHEMIAFARENFIHYGAFRTVDNTVQQIEDILVQAGLIPRTPPKDRYQNGYGGRTLNENAISVPLIKALVLAGTYPNLAVNTGSILYRTPSEGPVLIHPSSTNYVVPKLAKDNTPSTTLLTYSSMAKSTDGNTLFLRETSEVTPLVAALFGGRLRPKARMIDMDYWLPFSIRSDPRAVKAILEFKKGLDRV</sequence>
<gene>
    <name evidence="6" type="ORF">GP486_008432</name>
</gene>
<keyword evidence="3" id="KW-0347">Helicase</keyword>
<reference evidence="6" key="1">
    <citation type="submission" date="2021-03" db="EMBL/GenBank/DDBJ databases">
        <title>Comparative genomics and phylogenomic investigation of the class Geoglossomycetes provide insights into ecological specialization and systematics.</title>
        <authorList>
            <person name="Melie T."/>
            <person name="Pirro S."/>
            <person name="Miller A.N."/>
            <person name="Quandt A."/>
        </authorList>
    </citation>
    <scope>NUCLEOTIDE SEQUENCE</scope>
    <source>
        <strain evidence="6">CAQ_001_2017</strain>
    </source>
</reference>
<proteinExistence type="predicted"/>
<keyword evidence="2" id="KW-0378">Hydrolase</keyword>
<protein>
    <recommendedName>
        <fullName evidence="5">DEAD-box helicase OB fold domain-containing protein</fullName>
    </recommendedName>
</protein>
<keyword evidence="1" id="KW-0547">Nucleotide-binding</keyword>
<organism evidence="6 7">
    <name type="scientific">Trichoglossum hirsutum</name>
    <dbReference type="NCBI Taxonomy" id="265104"/>
    <lineage>
        <taxon>Eukaryota</taxon>
        <taxon>Fungi</taxon>
        <taxon>Dikarya</taxon>
        <taxon>Ascomycota</taxon>
        <taxon>Pezizomycotina</taxon>
        <taxon>Geoglossomycetes</taxon>
        <taxon>Geoglossales</taxon>
        <taxon>Geoglossaceae</taxon>
        <taxon>Trichoglossum</taxon>
    </lineage>
</organism>
<dbReference type="EMBL" id="JAGHQM010003246">
    <property type="protein sequence ID" value="KAH0547497.1"/>
    <property type="molecule type" value="Genomic_DNA"/>
</dbReference>
<dbReference type="GO" id="GO:0005524">
    <property type="term" value="F:ATP binding"/>
    <property type="evidence" value="ECO:0007669"/>
    <property type="project" value="UniProtKB-KW"/>
</dbReference>
<dbReference type="GO" id="GO:0016787">
    <property type="term" value="F:hydrolase activity"/>
    <property type="evidence" value="ECO:0007669"/>
    <property type="project" value="UniProtKB-KW"/>
</dbReference>
<dbReference type="Proteomes" id="UP000750711">
    <property type="component" value="Unassembled WGS sequence"/>
</dbReference>